<dbReference type="AlphaFoldDB" id="A0A1I2GY00"/>
<reference evidence="2 3" key="1">
    <citation type="submission" date="2016-10" db="EMBL/GenBank/DDBJ databases">
        <authorList>
            <person name="de Groot N.N."/>
        </authorList>
    </citation>
    <scope>NUCLEOTIDE SEQUENCE [LARGE SCALE GENOMIC DNA]</scope>
    <source>
        <strain evidence="2 3">DSM 43019</strain>
    </source>
</reference>
<dbReference type="OrthoDB" id="4034643at2"/>
<dbReference type="Proteomes" id="UP000199645">
    <property type="component" value="Unassembled WGS sequence"/>
</dbReference>
<dbReference type="SUPFAM" id="SSF48452">
    <property type="entry name" value="TPR-like"/>
    <property type="match status" value="1"/>
</dbReference>
<dbReference type="Gene3D" id="1.25.40.10">
    <property type="entry name" value="Tetratricopeptide repeat domain"/>
    <property type="match status" value="1"/>
</dbReference>
<evidence type="ECO:0000313" key="3">
    <source>
        <dbReference type="Proteomes" id="UP000199645"/>
    </source>
</evidence>
<feature type="compositionally biased region" description="Basic and acidic residues" evidence="1">
    <location>
        <begin position="1"/>
        <end position="14"/>
    </location>
</feature>
<dbReference type="EMBL" id="FONV01000007">
    <property type="protein sequence ID" value="SFF21637.1"/>
    <property type="molecule type" value="Genomic_DNA"/>
</dbReference>
<organism evidence="2 3">
    <name type="scientific">Actinoplanes philippinensis</name>
    <dbReference type="NCBI Taxonomy" id="35752"/>
    <lineage>
        <taxon>Bacteria</taxon>
        <taxon>Bacillati</taxon>
        <taxon>Actinomycetota</taxon>
        <taxon>Actinomycetes</taxon>
        <taxon>Micromonosporales</taxon>
        <taxon>Micromonosporaceae</taxon>
        <taxon>Actinoplanes</taxon>
    </lineage>
</organism>
<evidence type="ECO:0008006" key="4">
    <source>
        <dbReference type="Google" id="ProtNLM"/>
    </source>
</evidence>
<protein>
    <recommendedName>
        <fullName evidence="4">Tetratricopeptide repeat-containing protein</fullName>
    </recommendedName>
</protein>
<name>A0A1I2GY00_9ACTN</name>
<evidence type="ECO:0000256" key="1">
    <source>
        <dbReference type="SAM" id="MobiDB-lite"/>
    </source>
</evidence>
<dbReference type="STRING" id="35752.SAMN05421541_107233"/>
<proteinExistence type="predicted"/>
<feature type="region of interest" description="Disordered" evidence="1">
    <location>
        <begin position="1"/>
        <end position="23"/>
    </location>
</feature>
<sequence>MAWWKNRDQDRQPDEAAPAGDWRDDPRVARVAELTSHALELQRLGHIEQALSGAQEGVALGRQLVRAYPEPVHLQELAGMLYGLAGILNRVGRPEEAADVLAESLAAYRDVAGAGVGGIAPLIADVRARQASSLAHLGRITSAVVHADLAVAAYRELADGPDGAGHLADLVRVLGVNAQVLALAGDPDLACASAEAAIGTFTRNRAAFERMPQAAAYLTMLSSSCSLASRIHAANDRIERALAADDIAVRLTQQLVEYGGSGHRDLHAAAIARLGAHLLAADRAAAGAARIRESRAIDAAAADAELAEIQDTRGEADRFGLTLSYALRQAAELGVDGAGGVLDLTAADPGVEAVTPSTRCAPERVAARAEALGRVGLAALSPAPGEGYRIGVEAHLMFAALSERGAATPPFWTELLDRLLTEFGEDLLGTDVTDWRDRSVGSPSAT</sequence>
<keyword evidence="3" id="KW-1185">Reference proteome</keyword>
<evidence type="ECO:0000313" key="2">
    <source>
        <dbReference type="EMBL" id="SFF21637.1"/>
    </source>
</evidence>
<dbReference type="InterPro" id="IPR011990">
    <property type="entry name" value="TPR-like_helical_dom_sf"/>
</dbReference>
<gene>
    <name evidence="2" type="ORF">SAMN05421541_107233</name>
</gene>
<accession>A0A1I2GY00</accession>
<dbReference type="RefSeq" id="WP_093616197.1">
    <property type="nucleotide sequence ID" value="NZ_BOMT01000043.1"/>
</dbReference>